<dbReference type="EMBL" id="NRRV01000022">
    <property type="protein sequence ID" value="MBK1631190.1"/>
    <property type="molecule type" value="Genomic_DNA"/>
</dbReference>
<proteinExistence type="predicted"/>
<comment type="caution">
    <text evidence="1">The sequence shown here is derived from an EMBL/GenBank/DDBJ whole genome shotgun (WGS) entry which is preliminary data.</text>
</comment>
<sequence length="174" mass="18213">MATPLRLPEPIQALVWQDVDATPLWRWLLPAAAVLEVLRCEARPMPPRPQPLAPALEEALVGVLHWHQRPLPLLRLSGADGGTSAAPTRTRAVVCPTLDPACALDAVAFAAQGVPGLVTLRDGEPAPVTEALPALAATALRLGEAHFAVPDLAAIATALTPLAAILEKPRDEAG</sequence>
<reference evidence="1 2" key="1">
    <citation type="journal article" date="2020" name="Microorganisms">
        <title>Osmotic Adaptation and Compatible Solute Biosynthesis of Phototrophic Bacteria as Revealed from Genome Analyses.</title>
        <authorList>
            <person name="Imhoff J.F."/>
            <person name="Rahn T."/>
            <person name="Kunzel S."/>
            <person name="Keller A."/>
            <person name="Neulinger S.C."/>
        </authorList>
    </citation>
    <scope>NUCLEOTIDE SEQUENCE [LARGE SCALE GENOMIC DNA]</scope>
    <source>
        <strain evidence="1 2">DSM 6210</strain>
    </source>
</reference>
<accession>A0ABS1CGY9</accession>
<keyword evidence="2" id="KW-1185">Reference proteome</keyword>
<dbReference type="SUPFAM" id="SSF50341">
    <property type="entry name" value="CheW-like"/>
    <property type="match status" value="1"/>
</dbReference>
<gene>
    <name evidence="1" type="ORF">CKO31_10655</name>
</gene>
<evidence type="ECO:0000313" key="2">
    <source>
        <dbReference type="Proteomes" id="UP000748752"/>
    </source>
</evidence>
<dbReference type="Proteomes" id="UP000748752">
    <property type="component" value="Unassembled WGS sequence"/>
</dbReference>
<protein>
    <submittedName>
        <fullName evidence="1">Uncharacterized protein</fullName>
    </submittedName>
</protein>
<evidence type="ECO:0000313" key="1">
    <source>
        <dbReference type="EMBL" id="MBK1631190.1"/>
    </source>
</evidence>
<name>A0ABS1CGY9_9GAMM</name>
<dbReference type="RefSeq" id="WP_200236986.1">
    <property type="nucleotide sequence ID" value="NZ_NRRV01000022.1"/>
</dbReference>
<organism evidence="1 2">
    <name type="scientific">Thiohalocapsa halophila</name>
    <dbReference type="NCBI Taxonomy" id="69359"/>
    <lineage>
        <taxon>Bacteria</taxon>
        <taxon>Pseudomonadati</taxon>
        <taxon>Pseudomonadota</taxon>
        <taxon>Gammaproteobacteria</taxon>
        <taxon>Chromatiales</taxon>
        <taxon>Chromatiaceae</taxon>
        <taxon>Thiohalocapsa</taxon>
    </lineage>
</organism>
<dbReference type="InterPro" id="IPR036061">
    <property type="entry name" value="CheW-like_dom_sf"/>
</dbReference>